<dbReference type="EMBL" id="ANOG01000213">
    <property type="protein sequence ID" value="EMI21639.1"/>
    <property type="molecule type" value="Genomic_DNA"/>
</dbReference>
<organism evidence="1 2">
    <name type="scientific">Rhodopirellula maiorica SM1</name>
    <dbReference type="NCBI Taxonomy" id="1265738"/>
    <lineage>
        <taxon>Bacteria</taxon>
        <taxon>Pseudomonadati</taxon>
        <taxon>Planctomycetota</taxon>
        <taxon>Planctomycetia</taxon>
        <taxon>Pirellulales</taxon>
        <taxon>Pirellulaceae</taxon>
        <taxon>Novipirellula</taxon>
    </lineage>
</organism>
<gene>
    <name evidence="1" type="ORF">RMSM_01438</name>
</gene>
<reference evidence="1 2" key="1">
    <citation type="journal article" date="2013" name="Mar. Genomics">
        <title>Expression of sulfatases in Rhodopirellula baltica and the diversity of sulfatases in the genus Rhodopirellula.</title>
        <authorList>
            <person name="Wegner C.E."/>
            <person name="Richter-Heitmann T."/>
            <person name="Klindworth A."/>
            <person name="Klockow C."/>
            <person name="Richter M."/>
            <person name="Achstetter T."/>
            <person name="Glockner F.O."/>
            <person name="Harder J."/>
        </authorList>
    </citation>
    <scope>NUCLEOTIDE SEQUENCE [LARGE SCALE GENOMIC DNA]</scope>
    <source>
        <strain evidence="1 2">SM1</strain>
    </source>
</reference>
<evidence type="ECO:0000313" key="2">
    <source>
        <dbReference type="Proteomes" id="UP000011991"/>
    </source>
</evidence>
<sequence length="55" mass="6070">MVIENQSSSSYNVINFSYTRTDAPGRTAEPNLRGGTFLGRLKTDSSPMQIVFCPN</sequence>
<comment type="caution">
    <text evidence="1">The sequence shown here is derived from an EMBL/GenBank/DDBJ whole genome shotgun (WGS) entry which is preliminary data.</text>
</comment>
<dbReference type="Proteomes" id="UP000011991">
    <property type="component" value="Unassembled WGS sequence"/>
</dbReference>
<keyword evidence="2" id="KW-1185">Reference proteome</keyword>
<dbReference type="AlphaFoldDB" id="M5S619"/>
<name>M5S619_9BACT</name>
<accession>M5S619</accession>
<evidence type="ECO:0000313" key="1">
    <source>
        <dbReference type="EMBL" id="EMI21639.1"/>
    </source>
</evidence>
<proteinExistence type="predicted"/>
<protein>
    <submittedName>
        <fullName evidence="1">Uncharacterized protein</fullName>
    </submittedName>
</protein>